<keyword evidence="5 10" id="KW-0653">Protein transport</keyword>
<feature type="domain" description="Tim44-like" evidence="12">
    <location>
        <begin position="304"/>
        <end position="453"/>
    </location>
</feature>
<dbReference type="PANTHER" id="PTHR10721">
    <property type="entry name" value="MITOCHONDRIAL IMPORT INNER MEMBRANE TRANSLOCASE SUBUNIT TIM44"/>
    <property type="match status" value="1"/>
</dbReference>
<keyword evidence="8 10" id="KW-0496">Mitochondrion</keyword>
<sequence length="460" mass="53000">MASHMVGAWLLSSRQRFPISKVIGSRLLLERLGSTACFTNIKSQQLQLGLIPPTHCQSRNFSAPQKNFFMKLIENIQQELSKNKEMKESLRKFREEAEKLEQSDALQKARKKYESIESETAKSSQVLKEQLESWKDKLKEGIEEAQKSELGKKGLEITEEITKSARIAAESLSKHREELSKGEKFKTVSEGVRAVRQEIRESTFSRIGVYKPPAKLRKRIEKPDMDSEDKVVTPNTEATGLELHKDSKWFQSWQNFKDNNPYINKVFDWKMKYDESDNPVIRASRLITDKVSDIMGGLFQKTELSEVLTEIIKMDPTFEKEKFLRECEVEIIPNILEAMIRGDLEILKDWCHEAPFNTLAAPIKQAQSVGYKFDSRILDISHIDLAMGKMMEQGPVLIITFQTQQIMVVRNAKGDVVEGDPDKILRMYYVWVLCRDQTELNPKAAWKLMDLSANSVQQFL</sequence>
<dbReference type="RefSeq" id="XP_013786100.2">
    <property type="nucleotide sequence ID" value="XM_013930646.2"/>
</dbReference>
<dbReference type="GeneID" id="106470121"/>
<evidence type="ECO:0000256" key="1">
    <source>
        <dbReference type="ARBA" id="ARBA00004273"/>
    </source>
</evidence>
<dbReference type="PANTHER" id="PTHR10721:SF1">
    <property type="entry name" value="MITOCHONDRIAL IMPORT INNER MEMBRANE TRANSLOCASE SUBUNIT TIM44"/>
    <property type="match status" value="1"/>
</dbReference>
<evidence type="ECO:0000256" key="11">
    <source>
        <dbReference type="SAM" id="Coils"/>
    </source>
</evidence>
<comment type="subcellular location">
    <subcellularLocation>
        <location evidence="1 10">Mitochondrion inner membrane</location>
    </subcellularLocation>
</comment>
<keyword evidence="3 10" id="KW-0813">Transport</keyword>
<evidence type="ECO:0000256" key="8">
    <source>
        <dbReference type="ARBA" id="ARBA00023128"/>
    </source>
</evidence>
<organism evidence="13 14">
    <name type="scientific">Limulus polyphemus</name>
    <name type="common">Atlantic horseshoe crab</name>
    <dbReference type="NCBI Taxonomy" id="6850"/>
    <lineage>
        <taxon>Eukaryota</taxon>
        <taxon>Metazoa</taxon>
        <taxon>Ecdysozoa</taxon>
        <taxon>Arthropoda</taxon>
        <taxon>Chelicerata</taxon>
        <taxon>Merostomata</taxon>
        <taxon>Xiphosura</taxon>
        <taxon>Limulidae</taxon>
        <taxon>Limulus</taxon>
    </lineage>
</organism>
<feature type="coiled-coil region" evidence="11">
    <location>
        <begin position="76"/>
        <end position="148"/>
    </location>
</feature>
<keyword evidence="11" id="KW-0175">Coiled coil</keyword>
<evidence type="ECO:0000313" key="14">
    <source>
        <dbReference type="RefSeq" id="XP_013786100.2"/>
    </source>
</evidence>
<dbReference type="InterPro" id="IPR007379">
    <property type="entry name" value="Tim44-like_dom"/>
</dbReference>
<evidence type="ECO:0000313" key="13">
    <source>
        <dbReference type="Proteomes" id="UP000694941"/>
    </source>
</evidence>
<keyword evidence="9 10" id="KW-0472">Membrane</keyword>
<protein>
    <recommendedName>
        <fullName evidence="10">Mitochondrial import inner membrane translocase subunit TIM44</fullName>
    </recommendedName>
</protein>
<proteinExistence type="inferred from homology"/>
<evidence type="ECO:0000256" key="7">
    <source>
        <dbReference type="ARBA" id="ARBA00023010"/>
    </source>
</evidence>
<evidence type="ECO:0000256" key="9">
    <source>
        <dbReference type="ARBA" id="ARBA00023136"/>
    </source>
</evidence>
<evidence type="ECO:0000259" key="12">
    <source>
        <dbReference type="SMART" id="SM00978"/>
    </source>
</evidence>
<keyword evidence="6" id="KW-0809">Transit peptide</keyword>
<gene>
    <name evidence="14" type="primary">LOC106470121</name>
</gene>
<name>A0ABM1BPE4_LIMPO</name>
<dbReference type="Gene3D" id="3.10.450.240">
    <property type="match status" value="1"/>
</dbReference>
<evidence type="ECO:0000256" key="4">
    <source>
        <dbReference type="ARBA" id="ARBA00022792"/>
    </source>
</evidence>
<dbReference type="SUPFAM" id="SSF54427">
    <property type="entry name" value="NTF2-like"/>
    <property type="match status" value="1"/>
</dbReference>
<dbReference type="InterPro" id="IPR032710">
    <property type="entry name" value="NTF2-like_dom_sf"/>
</dbReference>
<accession>A0ABM1BPE4</accession>
<keyword evidence="13" id="KW-1185">Reference proteome</keyword>
<evidence type="ECO:0000256" key="10">
    <source>
        <dbReference type="PIRNR" id="PIRNR037871"/>
    </source>
</evidence>
<dbReference type="Proteomes" id="UP000694941">
    <property type="component" value="Unplaced"/>
</dbReference>
<dbReference type="InterPro" id="IPR017303">
    <property type="entry name" value="Tim44"/>
</dbReference>
<keyword evidence="7 10" id="KW-0811">Translocation</keyword>
<evidence type="ECO:0000256" key="3">
    <source>
        <dbReference type="ARBA" id="ARBA00022448"/>
    </source>
</evidence>
<dbReference type="SMART" id="SM00978">
    <property type="entry name" value="Tim44"/>
    <property type="match status" value="1"/>
</dbReference>
<dbReference type="Pfam" id="PF04280">
    <property type="entry name" value="Tim44"/>
    <property type="match status" value="1"/>
</dbReference>
<keyword evidence="4 10" id="KW-0999">Mitochondrion inner membrane</keyword>
<dbReference type="InterPro" id="IPR039544">
    <property type="entry name" value="Tim44-like"/>
</dbReference>
<reference evidence="14" key="1">
    <citation type="submission" date="2025-08" db="UniProtKB">
        <authorList>
            <consortium name="RefSeq"/>
        </authorList>
    </citation>
    <scope>IDENTIFICATION</scope>
    <source>
        <tissue evidence="14">Muscle</tissue>
    </source>
</reference>
<comment type="function">
    <text evidence="10">Essential component of the PAM complex, a complex required for the translocation of transit peptide-containing proteins from the inner membrane into the mitochondrial matrix in an ATP-dependent manner.</text>
</comment>
<dbReference type="PIRSF" id="PIRSF037871">
    <property type="entry name" value="TIM44"/>
    <property type="match status" value="1"/>
</dbReference>
<evidence type="ECO:0000256" key="5">
    <source>
        <dbReference type="ARBA" id="ARBA00022927"/>
    </source>
</evidence>
<evidence type="ECO:0000256" key="6">
    <source>
        <dbReference type="ARBA" id="ARBA00022946"/>
    </source>
</evidence>
<evidence type="ECO:0000256" key="2">
    <source>
        <dbReference type="ARBA" id="ARBA00009597"/>
    </source>
</evidence>
<comment type="similarity">
    <text evidence="2 10">Belongs to the Tim44 family.</text>
</comment>